<dbReference type="GO" id="GO:0008270">
    <property type="term" value="F:zinc ion binding"/>
    <property type="evidence" value="ECO:0007669"/>
    <property type="project" value="UniProtKB-KW"/>
</dbReference>
<evidence type="ECO:0000259" key="3">
    <source>
        <dbReference type="PROSITE" id="PS50158"/>
    </source>
</evidence>
<reference evidence="4" key="1">
    <citation type="submission" date="2020-01" db="EMBL/GenBank/DDBJ databases">
        <title>Genome sequence of Kobresia littledalei, the first chromosome-level genome in the family Cyperaceae.</title>
        <authorList>
            <person name="Qu G."/>
        </authorList>
    </citation>
    <scope>NUCLEOTIDE SEQUENCE</scope>
    <source>
        <strain evidence="4">C.B.Clarke</strain>
        <tissue evidence="4">Leaf</tissue>
    </source>
</reference>
<dbReference type="GO" id="GO:0003676">
    <property type="term" value="F:nucleic acid binding"/>
    <property type="evidence" value="ECO:0007669"/>
    <property type="project" value="InterPro"/>
</dbReference>
<feature type="compositionally biased region" description="Basic and acidic residues" evidence="2">
    <location>
        <begin position="181"/>
        <end position="193"/>
    </location>
</feature>
<keyword evidence="1" id="KW-0479">Metal-binding</keyword>
<keyword evidence="1" id="KW-0862">Zinc</keyword>
<feature type="compositionally biased region" description="Basic and acidic residues" evidence="2">
    <location>
        <begin position="493"/>
        <end position="509"/>
    </location>
</feature>
<comment type="caution">
    <text evidence="4">The sequence shown here is derived from an EMBL/GenBank/DDBJ whole genome shotgun (WGS) entry which is preliminary data.</text>
</comment>
<dbReference type="SMART" id="SM00343">
    <property type="entry name" value="ZnF_C2HC"/>
    <property type="match status" value="2"/>
</dbReference>
<proteinExistence type="predicted"/>
<feature type="region of interest" description="Disordered" evidence="2">
    <location>
        <begin position="458"/>
        <end position="516"/>
    </location>
</feature>
<feature type="compositionally biased region" description="Polar residues" evidence="2">
    <location>
        <begin position="229"/>
        <end position="240"/>
    </location>
</feature>
<evidence type="ECO:0000256" key="2">
    <source>
        <dbReference type="SAM" id="MobiDB-lite"/>
    </source>
</evidence>
<feature type="region of interest" description="Disordered" evidence="2">
    <location>
        <begin position="181"/>
        <end position="243"/>
    </location>
</feature>
<dbReference type="Proteomes" id="UP000623129">
    <property type="component" value="Unassembled WGS sequence"/>
</dbReference>
<organism evidence="4 5">
    <name type="scientific">Carex littledalei</name>
    <dbReference type="NCBI Taxonomy" id="544730"/>
    <lineage>
        <taxon>Eukaryota</taxon>
        <taxon>Viridiplantae</taxon>
        <taxon>Streptophyta</taxon>
        <taxon>Embryophyta</taxon>
        <taxon>Tracheophyta</taxon>
        <taxon>Spermatophyta</taxon>
        <taxon>Magnoliopsida</taxon>
        <taxon>Liliopsida</taxon>
        <taxon>Poales</taxon>
        <taxon>Cyperaceae</taxon>
        <taxon>Cyperoideae</taxon>
        <taxon>Cariceae</taxon>
        <taxon>Carex</taxon>
        <taxon>Carex subgen. Euthyceras</taxon>
    </lineage>
</organism>
<dbReference type="SUPFAM" id="SSF57756">
    <property type="entry name" value="Retrovirus zinc finger-like domains"/>
    <property type="match status" value="1"/>
</dbReference>
<dbReference type="InterPro" id="IPR001878">
    <property type="entry name" value="Znf_CCHC"/>
</dbReference>
<dbReference type="EMBL" id="SWLB01000020">
    <property type="protein sequence ID" value="KAF3325446.1"/>
    <property type="molecule type" value="Genomic_DNA"/>
</dbReference>
<evidence type="ECO:0000313" key="4">
    <source>
        <dbReference type="EMBL" id="KAF3325446.1"/>
    </source>
</evidence>
<sequence length="796" mass="88967">MVSIPLAVRQGAHGGEGQASLRDIPTVVATHQGATLEGDRFLLIGSFPILRFSEKSLEKDIESDQQVIKNINSQRATDGQASKGQHSTLSRNEVLSNLEIASNKEEQQGWTLVTRRKRSNFRSKAPQRGNIQWTKLSIHATKLRQQQKCFKCLLKGHIQAVCQNSRRCLYCNTPGHIIRDCPSRFKGNPKDTSRNFNSYKKGNPSTQSKPSPKPAPIHSHSTFKKTNPLKGSSSRKSNNMDVPRDWLTMPMNEPVDLWQLRPQFLNVYIAPREQLSPANMFLERSAFIFAGPGGSDPYLHHRIAACMARHFQRDPEDFRVYTIDEDFGDVLLMFPTETMARAAIDRASFYIGNNIEIALHPYSPELQMAFDPMGGRARIKIYGLPLQHWNRIDMMTLVSGFGYPLRTAPYFTNGNYEYLTMLVACKKAEDVPFNLKLRVNPQRKDVRVVLDGWLSNQGPYHSHHSGGTERRPRGRSLHRGEGSRGRQNQTIPEAHRGSARRGEREHGQDRISSSEGSNWVNNLRNALLQAGILQVNNANEAAPKIINIQDQQTPSQGTLVLAQPGNHASDSAELIAFKKVIEQSAINGNVTKTGVVEMSFKGKSVKGHFMLSFDKDNSDVPFGNMEKGDGSGLGKGISEQQKTCVITEINELEEEMIGNGTIANQIGKKGQGGDTTAMQAELFEKVEEQEGTVQNQVEAFGPPPGFENLVIHKEKEESQTMRRSKRLSEKYSEERLKYNSGKRTYKKKGSKPKPVKLDYKESLNPLSMDQAKLMVQLAGVEVSGAIEDEVAQVVHA</sequence>
<dbReference type="Gene3D" id="4.10.60.10">
    <property type="entry name" value="Zinc finger, CCHC-type"/>
    <property type="match status" value="1"/>
</dbReference>
<dbReference type="PROSITE" id="PS50158">
    <property type="entry name" value="ZF_CCHC"/>
    <property type="match status" value="1"/>
</dbReference>
<dbReference type="InterPro" id="IPR036875">
    <property type="entry name" value="Znf_CCHC_sf"/>
</dbReference>
<accession>A0A833QUR0</accession>
<evidence type="ECO:0000256" key="1">
    <source>
        <dbReference type="PROSITE-ProRule" id="PRU00047"/>
    </source>
</evidence>
<keyword evidence="5" id="KW-1185">Reference proteome</keyword>
<dbReference type="OrthoDB" id="10050052at2759"/>
<name>A0A833QUR0_9POAL</name>
<gene>
    <name evidence="4" type="ORF">FCM35_KLT10517</name>
</gene>
<evidence type="ECO:0000313" key="5">
    <source>
        <dbReference type="Proteomes" id="UP000623129"/>
    </source>
</evidence>
<dbReference type="AlphaFoldDB" id="A0A833QUR0"/>
<protein>
    <submittedName>
        <fullName evidence="4">Zinc knuckle</fullName>
    </submittedName>
</protein>
<feature type="compositionally biased region" description="Polar residues" evidence="2">
    <location>
        <begin position="194"/>
        <end position="210"/>
    </location>
</feature>
<keyword evidence="1" id="KW-0863">Zinc-finger</keyword>
<feature type="domain" description="CCHC-type" evidence="3">
    <location>
        <begin position="166"/>
        <end position="183"/>
    </location>
</feature>